<evidence type="ECO:0000256" key="1">
    <source>
        <dbReference type="SAM" id="SignalP"/>
    </source>
</evidence>
<feature type="chain" id="PRO_5002163930" description="Secreted protein" evidence="1">
    <location>
        <begin position="25"/>
        <end position="68"/>
    </location>
</feature>
<organism evidence="2 3">
    <name type="scientific">Scleroderma citrinum Foug A</name>
    <dbReference type="NCBI Taxonomy" id="1036808"/>
    <lineage>
        <taxon>Eukaryota</taxon>
        <taxon>Fungi</taxon>
        <taxon>Dikarya</taxon>
        <taxon>Basidiomycota</taxon>
        <taxon>Agaricomycotina</taxon>
        <taxon>Agaricomycetes</taxon>
        <taxon>Agaricomycetidae</taxon>
        <taxon>Boletales</taxon>
        <taxon>Sclerodermatineae</taxon>
        <taxon>Sclerodermataceae</taxon>
        <taxon>Scleroderma</taxon>
    </lineage>
</organism>
<evidence type="ECO:0000313" key="3">
    <source>
        <dbReference type="Proteomes" id="UP000053989"/>
    </source>
</evidence>
<dbReference type="InParanoid" id="A0A0C3EG69"/>
<feature type="signal peptide" evidence="1">
    <location>
        <begin position="1"/>
        <end position="24"/>
    </location>
</feature>
<reference evidence="2 3" key="1">
    <citation type="submission" date="2014-04" db="EMBL/GenBank/DDBJ databases">
        <authorList>
            <consortium name="DOE Joint Genome Institute"/>
            <person name="Kuo A."/>
            <person name="Kohler A."/>
            <person name="Nagy L.G."/>
            <person name="Floudas D."/>
            <person name="Copeland A."/>
            <person name="Barry K.W."/>
            <person name="Cichocki N."/>
            <person name="Veneault-Fourrey C."/>
            <person name="LaButti K."/>
            <person name="Lindquist E.A."/>
            <person name="Lipzen A."/>
            <person name="Lundell T."/>
            <person name="Morin E."/>
            <person name="Murat C."/>
            <person name="Sun H."/>
            <person name="Tunlid A."/>
            <person name="Henrissat B."/>
            <person name="Grigoriev I.V."/>
            <person name="Hibbett D.S."/>
            <person name="Martin F."/>
            <person name="Nordberg H.P."/>
            <person name="Cantor M.N."/>
            <person name="Hua S.X."/>
        </authorList>
    </citation>
    <scope>NUCLEOTIDE SEQUENCE [LARGE SCALE GENOMIC DNA]</scope>
    <source>
        <strain evidence="2 3">Foug A</strain>
    </source>
</reference>
<sequence length="68" mass="7882">MPSPRRFTSLTALVLLGYSSISSADPALVNPQRFRQCPVEIRFRRRLQFCVKNVSPLQQRSRTYGKQQ</sequence>
<proteinExistence type="predicted"/>
<gene>
    <name evidence="2" type="ORF">SCLCIDRAFT_180859</name>
</gene>
<dbReference type="AlphaFoldDB" id="A0A0C3EG69"/>
<evidence type="ECO:0008006" key="4">
    <source>
        <dbReference type="Google" id="ProtNLM"/>
    </source>
</evidence>
<protein>
    <recommendedName>
        <fullName evidence="4">Secreted protein</fullName>
    </recommendedName>
</protein>
<keyword evidence="1" id="KW-0732">Signal</keyword>
<dbReference type="HOGENOM" id="CLU_2795410_0_0_1"/>
<reference evidence="3" key="2">
    <citation type="submission" date="2015-01" db="EMBL/GenBank/DDBJ databases">
        <title>Evolutionary Origins and Diversification of the Mycorrhizal Mutualists.</title>
        <authorList>
            <consortium name="DOE Joint Genome Institute"/>
            <consortium name="Mycorrhizal Genomics Consortium"/>
            <person name="Kohler A."/>
            <person name="Kuo A."/>
            <person name="Nagy L.G."/>
            <person name="Floudas D."/>
            <person name="Copeland A."/>
            <person name="Barry K.W."/>
            <person name="Cichocki N."/>
            <person name="Veneault-Fourrey C."/>
            <person name="LaButti K."/>
            <person name="Lindquist E.A."/>
            <person name="Lipzen A."/>
            <person name="Lundell T."/>
            <person name="Morin E."/>
            <person name="Murat C."/>
            <person name="Riley R."/>
            <person name="Ohm R."/>
            <person name="Sun H."/>
            <person name="Tunlid A."/>
            <person name="Henrissat B."/>
            <person name="Grigoriev I.V."/>
            <person name="Hibbett D.S."/>
            <person name="Martin F."/>
        </authorList>
    </citation>
    <scope>NUCLEOTIDE SEQUENCE [LARGE SCALE GENOMIC DNA]</scope>
    <source>
        <strain evidence="3">Foug A</strain>
    </source>
</reference>
<evidence type="ECO:0000313" key="2">
    <source>
        <dbReference type="EMBL" id="KIM67314.1"/>
    </source>
</evidence>
<keyword evidence="3" id="KW-1185">Reference proteome</keyword>
<accession>A0A0C3EG69</accession>
<dbReference type="EMBL" id="KN822013">
    <property type="protein sequence ID" value="KIM67314.1"/>
    <property type="molecule type" value="Genomic_DNA"/>
</dbReference>
<name>A0A0C3EG69_9AGAM</name>
<dbReference type="Proteomes" id="UP000053989">
    <property type="component" value="Unassembled WGS sequence"/>
</dbReference>